<organism evidence="8 9">
    <name type="scientific">Nocardia aurantia</name>
    <dbReference type="NCBI Taxonomy" id="2585199"/>
    <lineage>
        <taxon>Bacteria</taxon>
        <taxon>Bacillati</taxon>
        <taxon>Actinomycetota</taxon>
        <taxon>Actinomycetes</taxon>
        <taxon>Mycobacteriales</taxon>
        <taxon>Nocardiaceae</taxon>
        <taxon>Nocardia</taxon>
    </lineage>
</organism>
<dbReference type="SUPFAM" id="SSF109755">
    <property type="entry name" value="PhoU-like"/>
    <property type="match status" value="1"/>
</dbReference>
<dbReference type="RefSeq" id="WP_153339798.1">
    <property type="nucleotide sequence ID" value="NZ_WEGI01000003.1"/>
</dbReference>
<feature type="domain" description="PhoU" evidence="7">
    <location>
        <begin position="242"/>
        <end position="324"/>
    </location>
</feature>
<dbReference type="InterPro" id="IPR028366">
    <property type="entry name" value="PhoU"/>
</dbReference>
<dbReference type="Pfam" id="PF11829">
    <property type="entry name" value="DUF3349"/>
    <property type="match status" value="1"/>
</dbReference>
<evidence type="ECO:0000256" key="1">
    <source>
        <dbReference type="ARBA" id="ARBA00004496"/>
    </source>
</evidence>
<evidence type="ECO:0000256" key="5">
    <source>
        <dbReference type="ARBA" id="ARBA00022490"/>
    </source>
</evidence>
<dbReference type="Pfam" id="PF01895">
    <property type="entry name" value="PhoU"/>
    <property type="match status" value="2"/>
</dbReference>
<evidence type="ECO:0000259" key="7">
    <source>
        <dbReference type="Pfam" id="PF01895"/>
    </source>
</evidence>
<proteinExistence type="inferred from homology"/>
<reference evidence="8 9" key="1">
    <citation type="submission" date="2019-10" db="EMBL/GenBank/DDBJ databases">
        <title>Nocardia macrotermitis sp. nov. and Nocardia aurantia sp. nov., isolated from the gut of fungus growing-termite Macrotermes natalensis.</title>
        <authorList>
            <person name="Benndorf R."/>
            <person name="Schwitalla J."/>
            <person name="Martin K."/>
            <person name="De Beer W."/>
            <person name="Kaster A.-K."/>
            <person name="Vollmers J."/>
            <person name="Poulsen M."/>
            <person name="Beemelmanns C."/>
        </authorList>
    </citation>
    <scope>NUCLEOTIDE SEQUENCE [LARGE SCALE GENOMIC DNA]</scope>
    <source>
        <strain evidence="8 9">RB56</strain>
    </source>
</reference>
<dbReference type="AlphaFoldDB" id="A0A7K0DM96"/>
<dbReference type="InterPro" id="IPR021784">
    <property type="entry name" value="DUF3349"/>
</dbReference>
<keyword evidence="9" id="KW-1185">Reference proteome</keyword>
<evidence type="ECO:0000313" key="9">
    <source>
        <dbReference type="Proteomes" id="UP000431401"/>
    </source>
</evidence>
<dbReference type="GO" id="GO:0045936">
    <property type="term" value="P:negative regulation of phosphate metabolic process"/>
    <property type="evidence" value="ECO:0007669"/>
    <property type="project" value="InterPro"/>
</dbReference>
<dbReference type="EMBL" id="WEGI01000003">
    <property type="protein sequence ID" value="MQY25944.1"/>
    <property type="molecule type" value="Genomic_DNA"/>
</dbReference>
<dbReference type="Gene3D" id="1.10.150.430">
    <property type="entry name" value="DUF3349, helical bundle"/>
    <property type="match status" value="1"/>
</dbReference>
<comment type="subcellular location">
    <subcellularLocation>
        <location evidence="1">Cytoplasm</location>
    </subcellularLocation>
</comment>
<dbReference type="FunFam" id="1.20.58.220:FF:000004">
    <property type="entry name" value="Phosphate-specific transport system accessory protein PhoU"/>
    <property type="match status" value="1"/>
</dbReference>
<keyword evidence="5" id="KW-0963">Cytoplasm</keyword>
<dbReference type="InterPro" id="IPR044918">
    <property type="entry name" value="DUF3349_helical"/>
</dbReference>
<dbReference type="Proteomes" id="UP000431401">
    <property type="component" value="Unassembled WGS sequence"/>
</dbReference>
<evidence type="ECO:0000256" key="4">
    <source>
        <dbReference type="ARBA" id="ARBA00022448"/>
    </source>
</evidence>
<dbReference type="GO" id="GO:0005737">
    <property type="term" value="C:cytoplasm"/>
    <property type="evidence" value="ECO:0007669"/>
    <property type="project" value="UniProtKB-SubCell"/>
</dbReference>
<dbReference type="GO" id="GO:0006817">
    <property type="term" value="P:phosphate ion transport"/>
    <property type="evidence" value="ECO:0007669"/>
    <property type="project" value="UniProtKB-KW"/>
</dbReference>
<dbReference type="PANTHER" id="PTHR42930">
    <property type="entry name" value="PHOSPHATE-SPECIFIC TRANSPORT SYSTEM ACCESSORY PROTEIN PHOU"/>
    <property type="match status" value="1"/>
</dbReference>
<evidence type="ECO:0000256" key="2">
    <source>
        <dbReference type="ARBA" id="ARBA00008107"/>
    </source>
</evidence>
<dbReference type="GO" id="GO:0030643">
    <property type="term" value="P:intracellular phosphate ion homeostasis"/>
    <property type="evidence" value="ECO:0007669"/>
    <property type="project" value="InterPro"/>
</dbReference>
<comment type="similarity">
    <text evidence="2">Belongs to the PhoU family.</text>
</comment>
<dbReference type="OrthoDB" id="4350726at2"/>
<keyword evidence="4" id="KW-0813">Transport</keyword>
<evidence type="ECO:0000313" key="8">
    <source>
        <dbReference type="EMBL" id="MQY25944.1"/>
    </source>
</evidence>
<accession>A0A7K0DM96</accession>
<sequence>MELPELLARILAWLRAGYPHGVPNHDYFPVLAVLGRRLTDDEVNQVVDELVTQDKLPAGRVDAGAVIARLTLDLPRESDLTRVRDRLLATGRAIDGSWQPAARLAETAGPGPAGRDEFEWGVRTQYHENLQELAKLLHAMCVRDRDIVAAATAALLGTDLPAAETAIDLGNEVERMHQQAEREALRLLTLQSPVARELRQVVSAVQLTGNLKRMAALATHIAATARRRHPESVVPEPARQVIADMGAAAIAIATGAAEVLASGDPQAAAALDAQDDTMDELHERLLAAVLDPQWQDGITAAVDLTLLGRYYERFADNAVEVGRRTIFLTTGETAESWRAGGDPEA</sequence>
<name>A0A7K0DM96_9NOCA</name>
<protein>
    <recommendedName>
        <fullName evidence="7">PhoU domain-containing protein</fullName>
    </recommendedName>
</protein>
<feature type="domain" description="PhoU" evidence="7">
    <location>
        <begin position="140"/>
        <end position="223"/>
    </location>
</feature>
<keyword evidence="6" id="KW-0592">Phosphate transport</keyword>
<evidence type="ECO:0000256" key="6">
    <source>
        <dbReference type="ARBA" id="ARBA00022592"/>
    </source>
</evidence>
<dbReference type="PANTHER" id="PTHR42930:SF3">
    <property type="entry name" value="PHOSPHATE-SPECIFIC TRANSPORT SYSTEM ACCESSORY PROTEIN PHOU"/>
    <property type="match status" value="1"/>
</dbReference>
<dbReference type="Gene3D" id="1.20.58.220">
    <property type="entry name" value="Phosphate transport system protein phou homolog 2, domain 2"/>
    <property type="match status" value="1"/>
</dbReference>
<dbReference type="InterPro" id="IPR038078">
    <property type="entry name" value="PhoU-like_sf"/>
</dbReference>
<dbReference type="InterPro" id="IPR026022">
    <property type="entry name" value="PhoU_dom"/>
</dbReference>
<comment type="caution">
    <text evidence="8">The sequence shown here is derived from an EMBL/GenBank/DDBJ whole genome shotgun (WGS) entry which is preliminary data.</text>
</comment>
<evidence type="ECO:0000256" key="3">
    <source>
        <dbReference type="ARBA" id="ARBA00011738"/>
    </source>
</evidence>
<comment type="subunit">
    <text evidence="3">Homodimer.</text>
</comment>
<gene>
    <name evidence="8" type="ORF">NRB56_15030</name>
</gene>